<evidence type="ECO:0000256" key="9">
    <source>
        <dbReference type="ARBA" id="ARBA00022837"/>
    </source>
</evidence>
<evidence type="ECO:0000256" key="11">
    <source>
        <dbReference type="ARBA" id="ARBA00024334"/>
    </source>
</evidence>
<dbReference type="EC" id="2.7.11.1" evidence="2"/>
<dbReference type="Gene3D" id="3.30.200.20">
    <property type="entry name" value="Phosphorylase Kinase, domain 1"/>
    <property type="match status" value="1"/>
</dbReference>
<proteinExistence type="inferred from homology"/>
<dbReference type="InterPro" id="IPR018247">
    <property type="entry name" value="EF_Hand_1_Ca_BS"/>
</dbReference>
<dbReference type="PROSITE" id="PS00108">
    <property type="entry name" value="PROTEIN_KINASE_ST"/>
    <property type="match status" value="1"/>
</dbReference>
<feature type="domain" description="EF-hand" evidence="17">
    <location>
        <begin position="458"/>
        <end position="493"/>
    </location>
</feature>
<feature type="binding site" evidence="14">
    <location>
        <position position="81"/>
    </location>
    <ligand>
        <name>ATP</name>
        <dbReference type="ChEBI" id="CHEBI:30616"/>
    </ligand>
</feature>
<dbReference type="GO" id="GO:0004674">
    <property type="term" value="F:protein serine/threonine kinase activity"/>
    <property type="evidence" value="ECO:0007669"/>
    <property type="project" value="UniProtKB-KW"/>
</dbReference>
<organism evidence="18 19">
    <name type="scientific">Nannochloropsis gaditana</name>
    <dbReference type="NCBI Taxonomy" id="72520"/>
    <lineage>
        <taxon>Eukaryota</taxon>
        <taxon>Sar</taxon>
        <taxon>Stramenopiles</taxon>
        <taxon>Ochrophyta</taxon>
        <taxon>Eustigmatophyceae</taxon>
        <taxon>Eustigmatales</taxon>
        <taxon>Monodopsidaceae</taxon>
        <taxon>Nannochloropsis</taxon>
    </lineage>
</organism>
<dbReference type="InterPro" id="IPR008271">
    <property type="entry name" value="Ser/Thr_kinase_AS"/>
</dbReference>
<keyword evidence="5" id="KW-0479">Metal-binding</keyword>
<evidence type="ECO:0000259" key="16">
    <source>
        <dbReference type="PROSITE" id="PS50011"/>
    </source>
</evidence>
<comment type="caution">
    <text evidence="18">The sequence shown here is derived from an EMBL/GenBank/DDBJ whole genome shotgun (WGS) entry which is preliminary data.</text>
</comment>
<evidence type="ECO:0000256" key="10">
    <source>
        <dbReference type="ARBA" id="ARBA00022840"/>
    </source>
</evidence>
<dbReference type="PROSITE" id="PS50222">
    <property type="entry name" value="EF_HAND_2"/>
    <property type="match status" value="2"/>
</dbReference>
<accession>W7T4K4</accession>
<dbReference type="FunFam" id="3.30.200.20:FF:000315">
    <property type="entry name" value="Calcium-dependent protein kinase 3"/>
    <property type="match status" value="1"/>
</dbReference>
<feature type="domain" description="Protein kinase" evidence="16">
    <location>
        <begin position="52"/>
        <end position="311"/>
    </location>
</feature>
<dbReference type="AlphaFoldDB" id="W7T4K4"/>
<dbReference type="InterPro" id="IPR002048">
    <property type="entry name" value="EF_hand_dom"/>
</dbReference>
<dbReference type="SMART" id="SM00220">
    <property type="entry name" value="S_TKc"/>
    <property type="match status" value="1"/>
</dbReference>
<dbReference type="InterPro" id="IPR000719">
    <property type="entry name" value="Prot_kinase_dom"/>
</dbReference>
<dbReference type="Pfam" id="PF13499">
    <property type="entry name" value="EF-hand_7"/>
    <property type="match status" value="1"/>
</dbReference>
<keyword evidence="4" id="KW-0808">Transferase</keyword>
<evidence type="ECO:0000313" key="18">
    <source>
        <dbReference type="EMBL" id="EWM21482.1"/>
    </source>
</evidence>
<evidence type="ECO:0000256" key="15">
    <source>
        <dbReference type="SAM" id="MobiDB-lite"/>
    </source>
</evidence>
<evidence type="ECO:0000256" key="13">
    <source>
        <dbReference type="ARBA" id="ARBA00048679"/>
    </source>
</evidence>
<feature type="domain" description="EF-hand" evidence="17">
    <location>
        <begin position="353"/>
        <end position="388"/>
    </location>
</feature>
<name>W7T4K4_9STRA</name>
<dbReference type="SUPFAM" id="SSF47473">
    <property type="entry name" value="EF-hand"/>
    <property type="match status" value="1"/>
</dbReference>
<dbReference type="CDD" id="cd00051">
    <property type="entry name" value="EFh"/>
    <property type="match status" value="1"/>
</dbReference>
<dbReference type="InterPro" id="IPR011009">
    <property type="entry name" value="Kinase-like_dom_sf"/>
</dbReference>
<keyword evidence="10 14" id="KW-0067">ATP-binding</keyword>
<dbReference type="Proteomes" id="UP000019335">
    <property type="component" value="Unassembled WGS sequence"/>
</dbReference>
<dbReference type="PROSITE" id="PS00018">
    <property type="entry name" value="EF_HAND_1"/>
    <property type="match status" value="2"/>
</dbReference>
<dbReference type="SUPFAM" id="SSF56112">
    <property type="entry name" value="Protein kinase-like (PK-like)"/>
    <property type="match status" value="1"/>
</dbReference>
<dbReference type="InterPro" id="IPR011992">
    <property type="entry name" value="EF-hand-dom_pair"/>
</dbReference>
<dbReference type="GO" id="GO:0005509">
    <property type="term" value="F:calcium ion binding"/>
    <property type="evidence" value="ECO:0007669"/>
    <property type="project" value="InterPro"/>
</dbReference>
<dbReference type="SMART" id="SM00054">
    <property type="entry name" value="EFh"/>
    <property type="match status" value="3"/>
</dbReference>
<dbReference type="PROSITE" id="PS50011">
    <property type="entry name" value="PROTEIN_KINASE_DOM"/>
    <property type="match status" value="1"/>
</dbReference>
<evidence type="ECO:0000256" key="8">
    <source>
        <dbReference type="ARBA" id="ARBA00022777"/>
    </source>
</evidence>
<dbReference type="PANTHER" id="PTHR24349">
    <property type="entry name" value="SERINE/THREONINE-PROTEIN KINASE"/>
    <property type="match status" value="1"/>
</dbReference>
<evidence type="ECO:0000256" key="6">
    <source>
        <dbReference type="ARBA" id="ARBA00022737"/>
    </source>
</evidence>
<comment type="catalytic activity">
    <reaction evidence="13">
        <text>L-seryl-[protein] + ATP = O-phospho-L-seryl-[protein] + ADP + H(+)</text>
        <dbReference type="Rhea" id="RHEA:17989"/>
        <dbReference type="Rhea" id="RHEA-COMP:9863"/>
        <dbReference type="Rhea" id="RHEA-COMP:11604"/>
        <dbReference type="ChEBI" id="CHEBI:15378"/>
        <dbReference type="ChEBI" id="CHEBI:29999"/>
        <dbReference type="ChEBI" id="CHEBI:30616"/>
        <dbReference type="ChEBI" id="CHEBI:83421"/>
        <dbReference type="ChEBI" id="CHEBI:456216"/>
        <dbReference type="EC" id="2.7.11.1"/>
    </reaction>
</comment>
<comment type="cofactor">
    <cofactor evidence="1">
        <name>Mg(2+)</name>
        <dbReference type="ChEBI" id="CHEBI:18420"/>
    </cofactor>
</comment>
<dbReference type="EMBL" id="AZIL01002467">
    <property type="protein sequence ID" value="EWM21482.1"/>
    <property type="molecule type" value="Genomic_DNA"/>
</dbReference>
<dbReference type="Gene3D" id="1.10.238.10">
    <property type="entry name" value="EF-hand"/>
    <property type="match status" value="2"/>
</dbReference>
<dbReference type="Pfam" id="PF00069">
    <property type="entry name" value="Pkinase"/>
    <property type="match status" value="1"/>
</dbReference>
<evidence type="ECO:0000256" key="3">
    <source>
        <dbReference type="ARBA" id="ARBA00022527"/>
    </source>
</evidence>
<reference evidence="18 19" key="1">
    <citation type="journal article" date="2014" name="Mol. Plant">
        <title>Chromosome Scale Genome Assembly and Transcriptome Profiling of Nannochloropsis gaditana in Nitrogen Depletion.</title>
        <authorList>
            <person name="Corteggiani Carpinelli E."/>
            <person name="Telatin A."/>
            <person name="Vitulo N."/>
            <person name="Forcato C."/>
            <person name="D'Angelo M."/>
            <person name="Schiavon R."/>
            <person name="Vezzi A."/>
            <person name="Giacometti G.M."/>
            <person name="Morosinotto T."/>
            <person name="Valle G."/>
        </authorList>
    </citation>
    <scope>NUCLEOTIDE SEQUENCE [LARGE SCALE GENOMIC DNA]</scope>
    <source>
        <strain evidence="18 19">B-31</strain>
    </source>
</reference>
<comment type="catalytic activity">
    <reaction evidence="12">
        <text>L-threonyl-[protein] + ATP = O-phospho-L-threonyl-[protein] + ADP + H(+)</text>
        <dbReference type="Rhea" id="RHEA:46608"/>
        <dbReference type="Rhea" id="RHEA-COMP:11060"/>
        <dbReference type="Rhea" id="RHEA-COMP:11605"/>
        <dbReference type="ChEBI" id="CHEBI:15378"/>
        <dbReference type="ChEBI" id="CHEBI:30013"/>
        <dbReference type="ChEBI" id="CHEBI:30616"/>
        <dbReference type="ChEBI" id="CHEBI:61977"/>
        <dbReference type="ChEBI" id="CHEBI:456216"/>
        <dbReference type="EC" id="2.7.11.1"/>
    </reaction>
</comment>
<feature type="compositionally biased region" description="Low complexity" evidence="15">
    <location>
        <begin position="523"/>
        <end position="547"/>
    </location>
</feature>
<gene>
    <name evidence="18" type="primary">CDPK1</name>
    <name evidence="18" type="ORF">Naga_100019g49</name>
</gene>
<dbReference type="Gene3D" id="1.10.510.10">
    <property type="entry name" value="Transferase(Phosphotransferase) domain 1"/>
    <property type="match status" value="1"/>
</dbReference>
<evidence type="ECO:0000256" key="14">
    <source>
        <dbReference type="PROSITE-ProRule" id="PRU10141"/>
    </source>
</evidence>
<keyword evidence="9" id="KW-0106">Calcium</keyword>
<dbReference type="FunFam" id="1.10.510.10:FF:000571">
    <property type="entry name" value="Maternal embryonic leucine zipper kinase"/>
    <property type="match status" value="1"/>
</dbReference>
<protein>
    <recommendedName>
        <fullName evidence="2">non-specific serine/threonine protein kinase</fullName>
        <ecNumber evidence="2">2.7.11.1</ecNumber>
    </recommendedName>
</protein>
<evidence type="ECO:0000313" key="19">
    <source>
        <dbReference type="Proteomes" id="UP000019335"/>
    </source>
</evidence>
<dbReference type="PROSITE" id="PS00107">
    <property type="entry name" value="PROTEIN_KINASE_ATP"/>
    <property type="match status" value="1"/>
</dbReference>
<evidence type="ECO:0000256" key="2">
    <source>
        <dbReference type="ARBA" id="ARBA00012513"/>
    </source>
</evidence>
<keyword evidence="6" id="KW-0677">Repeat</keyword>
<evidence type="ECO:0000256" key="4">
    <source>
        <dbReference type="ARBA" id="ARBA00022679"/>
    </source>
</evidence>
<dbReference type="InterPro" id="IPR050205">
    <property type="entry name" value="CDPK_Ser/Thr_kinases"/>
</dbReference>
<dbReference type="GO" id="GO:0005524">
    <property type="term" value="F:ATP binding"/>
    <property type="evidence" value="ECO:0007669"/>
    <property type="project" value="UniProtKB-UniRule"/>
</dbReference>
<dbReference type="Pfam" id="PF13202">
    <property type="entry name" value="EF-hand_5"/>
    <property type="match status" value="1"/>
</dbReference>
<evidence type="ECO:0000256" key="5">
    <source>
        <dbReference type="ARBA" id="ARBA00022723"/>
    </source>
</evidence>
<dbReference type="CDD" id="cd05117">
    <property type="entry name" value="STKc_CAMK"/>
    <property type="match status" value="1"/>
</dbReference>
<evidence type="ECO:0000256" key="1">
    <source>
        <dbReference type="ARBA" id="ARBA00001946"/>
    </source>
</evidence>
<keyword evidence="8" id="KW-0418">Kinase</keyword>
<sequence>MGCLYSSPAGVPHTYRESDMEKSAHVRRKTQHLIQNLVHEEYRLKVDEVYDVGKGKILGTGISGMVRVVRHLTTGNTYAMKTLHLNRLKSKASLADLRNEVRIMSELDHPNIVQLYETFETDDHIFLIMELCTGGELLDKLHRQEGHHYSEQIASQLVKKMVGAIRYCHDHHIAHRDLKLENFLFENEGADAELKLIDFGLSRHYRDDQRMHRPVGTPYYVDPSVLEGSYTQECDMWSIGVIAYMLLSGRPPFYGDTDNETLIRVRAGKFSFPPSAFHQVSAQAKDFISRLLVVDHTRRMTARQAQAHPWLHSWDQSPEPLHVDILGSLRNFHEFSTLKKVAMEVVAFSLRSEQIKDLRREFEKVDLDSNGEITLEELSQALEASGLLSPGDLETLVQGLDVAHQHAGTISWHEFLAATMDAALLDEEHIQLAFQRIDSDRTGYISQSNFGELVGADMTIEQVQEVFAEVDTDGDGKISYEEFVSLMKGTPPAPTNTMASGHALVDKAFSKRNLRHQRHRSIHAASESSITTSHSNSGSSNTLSVSSPGCRHRRLHRLRHSIQHLVDVATNSPTRQAHAASHP</sequence>
<evidence type="ECO:0000256" key="12">
    <source>
        <dbReference type="ARBA" id="ARBA00047899"/>
    </source>
</evidence>
<comment type="similarity">
    <text evidence="11">Belongs to the protein kinase superfamily. Ser/Thr protein kinase family. CDPK subfamily.</text>
</comment>
<dbReference type="FunFam" id="1.10.238.10:FF:000003">
    <property type="entry name" value="Calmodulin A"/>
    <property type="match status" value="1"/>
</dbReference>
<dbReference type="InterPro" id="IPR017441">
    <property type="entry name" value="Protein_kinase_ATP_BS"/>
</dbReference>
<keyword evidence="7 14" id="KW-0547">Nucleotide-binding</keyword>
<keyword evidence="19" id="KW-1185">Reference proteome</keyword>
<keyword evidence="3" id="KW-0723">Serine/threonine-protein kinase</keyword>
<evidence type="ECO:0000259" key="17">
    <source>
        <dbReference type="PROSITE" id="PS50222"/>
    </source>
</evidence>
<dbReference type="OrthoDB" id="40902at2759"/>
<feature type="region of interest" description="Disordered" evidence="15">
    <location>
        <begin position="515"/>
        <end position="550"/>
    </location>
</feature>
<evidence type="ECO:0000256" key="7">
    <source>
        <dbReference type="ARBA" id="ARBA00022741"/>
    </source>
</evidence>